<dbReference type="PANTHER" id="PTHR12992">
    <property type="entry name" value="NUDIX HYDROLASE"/>
    <property type="match status" value="1"/>
</dbReference>
<keyword evidence="6" id="KW-0464">Manganese</keyword>
<dbReference type="Pfam" id="PF00293">
    <property type="entry name" value="NUDIX"/>
    <property type="match status" value="1"/>
</dbReference>
<dbReference type="CDD" id="cd03426">
    <property type="entry name" value="NUDIX_CoAse_Nudt7"/>
    <property type="match status" value="1"/>
</dbReference>
<evidence type="ECO:0000256" key="4">
    <source>
        <dbReference type="ARBA" id="ARBA00022801"/>
    </source>
</evidence>
<organism evidence="8 9">
    <name type="scientific">Sorghum bicolor</name>
    <name type="common">Sorghum</name>
    <name type="synonym">Sorghum vulgare</name>
    <dbReference type="NCBI Taxonomy" id="4558"/>
    <lineage>
        <taxon>Eukaryota</taxon>
        <taxon>Viridiplantae</taxon>
        <taxon>Streptophyta</taxon>
        <taxon>Embryophyta</taxon>
        <taxon>Tracheophyta</taxon>
        <taxon>Spermatophyta</taxon>
        <taxon>Magnoliopsida</taxon>
        <taxon>Liliopsida</taxon>
        <taxon>Poales</taxon>
        <taxon>Poaceae</taxon>
        <taxon>PACMAD clade</taxon>
        <taxon>Panicoideae</taxon>
        <taxon>Andropogonodae</taxon>
        <taxon>Andropogoneae</taxon>
        <taxon>Sorghinae</taxon>
        <taxon>Sorghum</taxon>
    </lineage>
</organism>
<dbReference type="ExpressionAtlas" id="A0A1Z5RA95">
    <property type="expression patterns" value="baseline and differential"/>
</dbReference>
<keyword evidence="5" id="KW-0460">Magnesium</keyword>
<dbReference type="GO" id="GO:0046872">
    <property type="term" value="F:metal ion binding"/>
    <property type="evidence" value="ECO:0007669"/>
    <property type="project" value="UniProtKB-KW"/>
</dbReference>
<comment type="cofactor">
    <cofactor evidence="1">
        <name>Mn(2+)</name>
        <dbReference type="ChEBI" id="CHEBI:29035"/>
    </cofactor>
</comment>
<evidence type="ECO:0000313" key="8">
    <source>
        <dbReference type="EMBL" id="OQU80355.1"/>
    </source>
</evidence>
<dbReference type="Proteomes" id="UP000000768">
    <property type="component" value="Chromosome 7"/>
</dbReference>
<evidence type="ECO:0000256" key="2">
    <source>
        <dbReference type="ARBA" id="ARBA00001946"/>
    </source>
</evidence>
<keyword evidence="9" id="KW-1185">Reference proteome</keyword>
<dbReference type="InterPro" id="IPR015797">
    <property type="entry name" value="NUDIX_hydrolase-like_dom_sf"/>
</dbReference>
<dbReference type="InterPro" id="IPR000086">
    <property type="entry name" value="NUDIX_hydrolase_dom"/>
</dbReference>
<dbReference type="AlphaFoldDB" id="A0A1Z5RA95"/>
<dbReference type="SUPFAM" id="SSF55811">
    <property type="entry name" value="Nudix"/>
    <property type="match status" value="1"/>
</dbReference>
<dbReference type="InterPro" id="IPR045121">
    <property type="entry name" value="CoAse"/>
</dbReference>
<proteinExistence type="predicted"/>
<accession>A0A1Z5RA95</accession>
<dbReference type="EMBL" id="CM000766">
    <property type="protein sequence ID" value="OQU80355.1"/>
    <property type="molecule type" value="Genomic_DNA"/>
</dbReference>
<reference evidence="8 9" key="1">
    <citation type="journal article" date="2009" name="Nature">
        <title>The Sorghum bicolor genome and the diversification of grasses.</title>
        <authorList>
            <person name="Paterson A.H."/>
            <person name="Bowers J.E."/>
            <person name="Bruggmann R."/>
            <person name="Dubchak I."/>
            <person name="Grimwood J."/>
            <person name="Gundlach H."/>
            <person name="Haberer G."/>
            <person name="Hellsten U."/>
            <person name="Mitros T."/>
            <person name="Poliakov A."/>
            <person name="Schmutz J."/>
            <person name="Spannagl M."/>
            <person name="Tang H."/>
            <person name="Wang X."/>
            <person name="Wicker T."/>
            <person name="Bharti A.K."/>
            <person name="Chapman J."/>
            <person name="Feltus F.A."/>
            <person name="Gowik U."/>
            <person name="Grigoriev I.V."/>
            <person name="Lyons E."/>
            <person name="Maher C.A."/>
            <person name="Martis M."/>
            <person name="Narechania A."/>
            <person name="Otillar R.P."/>
            <person name="Penning B.W."/>
            <person name="Salamov A.A."/>
            <person name="Wang Y."/>
            <person name="Zhang L."/>
            <person name="Carpita N.C."/>
            <person name="Freeling M."/>
            <person name="Gingle A.R."/>
            <person name="Hash C.T."/>
            <person name="Keller B."/>
            <person name="Klein P."/>
            <person name="Kresovich S."/>
            <person name="McCann M.C."/>
            <person name="Ming R."/>
            <person name="Peterson D.G."/>
            <person name="Mehboob-ur-Rahman"/>
            <person name="Ware D."/>
            <person name="Westhoff P."/>
            <person name="Mayer K.F."/>
            <person name="Messing J."/>
            <person name="Rokhsar D.S."/>
        </authorList>
    </citation>
    <scope>NUCLEOTIDE SEQUENCE [LARGE SCALE GENOMIC DNA]</scope>
    <source>
        <strain evidence="9">cv. BTx623</strain>
    </source>
</reference>
<evidence type="ECO:0000256" key="3">
    <source>
        <dbReference type="ARBA" id="ARBA00022723"/>
    </source>
</evidence>
<reference evidence="9" key="2">
    <citation type="journal article" date="2018" name="Plant J.">
        <title>The Sorghum bicolor reference genome: improved assembly, gene annotations, a transcriptome atlas, and signatures of genome organization.</title>
        <authorList>
            <person name="McCormick R.F."/>
            <person name="Truong S.K."/>
            <person name="Sreedasyam A."/>
            <person name="Jenkins J."/>
            <person name="Shu S."/>
            <person name="Sims D."/>
            <person name="Kennedy M."/>
            <person name="Amirebrahimi M."/>
            <person name="Weers B.D."/>
            <person name="McKinley B."/>
            <person name="Mattison A."/>
            <person name="Morishige D.T."/>
            <person name="Grimwood J."/>
            <person name="Schmutz J."/>
            <person name="Mullet J.E."/>
        </authorList>
    </citation>
    <scope>NUCLEOTIDE SEQUENCE [LARGE SCALE GENOMIC DNA]</scope>
    <source>
        <strain evidence="9">cv. BTx623</strain>
    </source>
</reference>
<evidence type="ECO:0000256" key="1">
    <source>
        <dbReference type="ARBA" id="ARBA00001936"/>
    </source>
</evidence>
<evidence type="ECO:0000256" key="6">
    <source>
        <dbReference type="ARBA" id="ARBA00023211"/>
    </source>
</evidence>
<dbReference type="PROSITE" id="PS51462">
    <property type="entry name" value="NUDIX"/>
    <property type="match status" value="1"/>
</dbReference>
<feature type="domain" description="Nudix hydrolase" evidence="7">
    <location>
        <begin position="48"/>
        <end position="184"/>
    </location>
</feature>
<evidence type="ECO:0000259" key="7">
    <source>
        <dbReference type="PROSITE" id="PS51462"/>
    </source>
</evidence>
<comment type="cofactor">
    <cofactor evidence="2">
        <name>Mg(2+)</name>
        <dbReference type="ChEBI" id="CHEBI:18420"/>
    </cofactor>
</comment>
<keyword evidence="3" id="KW-0479">Metal-binding</keyword>
<protein>
    <recommendedName>
        <fullName evidence="7">Nudix hydrolase domain-containing protein</fullName>
    </recommendedName>
</protein>
<dbReference type="Gramene" id="OQU80355">
    <property type="protein sequence ID" value="OQU80355"/>
    <property type="gene ID" value="SORBI_3007G115200"/>
</dbReference>
<sequence length="201" mass="21912">MEEEVGPGADMEALVRRLRLHRPAPSPYELSAAVAPAPAPGAGELFRPRRAAVLVCLFRGAAGELRVILTKRSSSLSTHSGEVALPGGKAEEGDADDAATALRESKEEIGLDPALVTVVTSLEHVLSKDENRTSNDLEWMGQEFTIHHFSYAKENEKYMIWGLTAGILIHAASVVYQRPPDFAEKRAQFNLPTYFNAMARA</sequence>
<evidence type="ECO:0000313" key="9">
    <source>
        <dbReference type="Proteomes" id="UP000000768"/>
    </source>
</evidence>
<dbReference type="GO" id="GO:0010945">
    <property type="term" value="F:coenzyme A diphosphatase activity"/>
    <property type="evidence" value="ECO:0007669"/>
    <property type="project" value="InterPro"/>
</dbReference>
<evidence type="ECO:0000256" key="5">
    <source>
        <dbReference type="ARBA" id="ARBA00022842"/>
    </source>
</evidence>
<name>A0A1Z5RA95_SORBI</name>
<gene>
    <name evidence="8" type="ORF">SORBI_3007G115200</name>
</gene>
<keyword evidence="4" id="KW-0378">Hydrolase</keyword>
<dbReference type="Gene3D" id="3.90.79.10">
    <property type="entry name" value="Nucleoside Triphosphate Pyrophosphohydrolase"/>
    <property type="match status" value="1"/>
</dbReference>
<dbReference type="PANTHER" id="PTHR12992:SF24">
    <property type="entry name" value="PEROXISOMAL COENZYME A DIPHOSPHATASE NUDT7"/>
    <property type="match status" value="1"/>
</dbReference>